<evidence type="ECO:0000259" key="6">
    <source>
        <dbReference type="PROSITE" id="PS51379"/>
    </source>
</evidence>
<keyword evidence="8" id="KW-1185">Reference proteome</keyword>
<name>A0A8J2X2J2_9STRA</name>
<dbReference type="PROSITE" id="PS51379">
    <property type="entry name" value="4FE4S_FER_2"/>
    <property type="match status" value="1"/>
</dbReference>
<dbReference type="GO" id="GO:0009055">
    <property type="term" value="F:electron transfer activity"/>
    <property type="evidence" value="ECO:0007669"/>
    <property type="project" value="InterPro"/>
</dbReference>
<keyword evidence="3" id="KW-0411">Iron-sulfur</keyword>
<dbReference type="GO" id="GO:0051536">
    <property type="term" value="F:iron-sulfur cluster binding"/>
    <property type="evidence" value="ECO:0007669"/>
    <property type="project" value="UniProtKB-KW"/>
</dbReference>
<dbReference type="Proteomes" id="UP000789595">
    <property type="component" value="Unassembled WGS sequence"/>
</dbReference>
<dbReference type="PANTHER" id="PTHR45295">
    <property type="entry name" value="CHAPERONE PROTEIN DNAJ C76, CHLOROPLASTIC"/>
    <property type="match status" value="1"/>
</dbReference>
<dbReference type="SUPFAM" id="SSF54862">
    <property type="entry name" value="4Fe-4S ferredoxins"/>
    <property type="match status" value="1"/>
</dbReference>
<dbReference type="PANTHER" id="PTHR45295:SF1">
    <property type="entry name" value="CHAPERONE PROTEIN DNAJ C76, CHLOROPLASTIC"/>
    <property type="match status" value="1"/>
</dbReference>
<dbReference type="AlphaFoldDB" id="A0A8J2X2J2"/>
<evidence type="ECO:0000256" key="2">
    <source>
        <dbReference type="ARBA" id="ARBA00023004"/>
    </source>
</evidence>
<feature type="compositionally biased region" description="Low complexity" evidence="4">
    <location>
        <begin position="19"/>
        <end position="31"/>
    </location>
</feature>
<comment type="caution">
    <text evidence="7">The sequence shown here is derived from an EMBL/GenBank/DDBJ whole genome shotgun (WGS) entry which is preliminary data.</text>
</comment>
<dbReference type="Pfam" id="PF13370">
    <property type="entry name" value="Fer4_13"/>
    <property type="match status" value="1"/>
</dbReference>
<dbReference type="EMBL" id="CAKKNE010000005">
    <property type="protein sequence ID" value="CAH0377781.1"/>
    <property type="molecule type" value="Genomic_DNA"/>
</dbReference>
<dbReference type="OrthoDB" id="376357at2759"/>
<feature type="chain" id="PRO_5035321757" description="4Fe-4S ferredoxin-type domain-containing protein" evidence="5">
    <location>
        <begin position="16"/>
        <end position="304"/>
    </location>
</feature>
<feature type="signal peptide" evidence="5">
    <location>
        <begin position="1"/>
        <end position="15"/>
    </location>
</feature>
<proteinExistence type="predicted"/>
<keyword evidence="2" id="KW-0408">Iron</keyword>
<evidence type="ECO:0000256" key="1">
    <source>
        <dbReference type="ARBA" id="ARBA00022723"/>
    </source>
</evidence>
<dbReference type="InterPro" id="IPR001080">
    <property type="entry name" value="3Fe4S_ferredoxin"/>
</dbReference>
<evidence type="ECO:0000256" key="5">
    <source>
        <dbReference type="SAM" id="SignalP"/>
    </source>
</evidence>
<organism evidence="7 8">
    <name type="scientific">Pelagomonas calceolata</name>
    <dbReference type="NCBI Taxonomy" id="35677"/>
    <lineage>
        <taxon>Eukaryota</taxon>
        <taxon>Sar</taxon>
        <taxon>Stramenopiles</taxon>
        <taxon>Ochrophyta</taxon>
        <taxon>Pelagophyceae</taxon>
        <taxon>Pelagomonadales</taxon>
        <taxon>Pelagomonadaceae</taxon>
        <taxon>Pelagomonas</taxon>
    </lineage>
</organism>
<evidence type="ECO:0000313" key="7">
    <source>
        <dbReference type="EMBL" id="CAH0377781.1"/>
    </source>
</evidence>
<protein>
    <recommendedName>
        <fullName evidence="6">4Fe-4S ferredoxin-type domain-containing protein</fullName>
    </recommendedName>
</protein>
<feature type="region of interest" description="Disordered" evidence="4">
    <location>
        <begin position="19"/>
        <end position="55"/>
    </location>
</feature>
<keyword evidence="1" id="KW-0479">Metal-binding</keyword>
<keyword evidence="5" id="KW-0732">Signal</keyword>
<evidence type="ECO:0000256" key="3">
    <source>
        <dbReference type="ARBA" id="ARBA00023014"/>
    </source>
</evidence>
<dbReference type="PRINTS" id="PR00352">
    <property type="entry name" value="3FE4SFRDOXIN"/>
</dbReference>
<evidence type="ECO:0000313" key="8">
    <source>
        <dbReference type="Proteomes" id="UP000789595"/>
    </source>
</evidence>
<dbReference type="InterPro" id="IPR017896">
    <property type="entry name" value="4Fe4S_Fe-S-bd"/>
</dbReference>
<gene>
    <name evidence="7" type="ORF">PECAL_5P23000</name>
</gene>
<reference evidence="7" key="1">
    <citation type="submission" date="2021-11" db="EMBL/GenBank/DDBJ databases">
        <authorList>
            <consortium name="Genoscope - CEA"/>
            <person name="William W."/>
        </authorList>
    </citation>
    <scope>NUCLEOTIDE SEQUENCE</scope>
</reference>
<accession>A0A8J2X2J2</accession>
<sequence>MKIVALLALLRPSSALQKPGAAGAAGAAAPKPGAPGGWGHHAPAAAPASPETPPFIDPDIAAKLDGVWQDVDLTADQELLLASTDFWCDAEEPTPECVDEEEFLNGGVPIFAEDDEGDDPWCDVTEELPSDDCIDLQEFNAVEQEPDWGSIDSHEAVPLVNGKPEREAFAFVDERSCVGCNLCAAIAPATFYMEEDHGMARIYRQHGDAPEVIDEAKAACPVGCIKDINFDGLVKAEQERRTQAINNAGRLTQRAEGKAPRTILEGLVDTDDPEYIAREKARELERIREGLKTLAGSRRRLVEL</sequence>
<dbReference type="Gene3D" id="3.30.70.20">
    <property type="match status" value="1"/>
</dbReference>
<evidence type="ECO:0000256" key="4">
    <source>
        <dbReference type="SAM" id="MobiDB-lite"/>
    </source>
</evidence>
<feature type="domain" description="4Fe-4S ferredoxin-type" evidence="6">
    <location>
        <begin position="168"/>
        <end position="196"/>
    </location>
</feature>
<dbReference type="GO" id="GO:0005506">
    <property type="term" value="F:iron ion binding"/>
    <property type="evidence" value="ECO:0007669"/>
    <property type="project" value="InterPro"/>
</dbReference>